<dbReference type="HOGENOM" id="CLU_1120486_0_0_1"/>
<name>H0EHP1_GLAL7</name>
<dbReference type="GO" id="GO:0005507">
    <property type="term" value="F:copper ion binding"/>
    <property type="evidence" value="ECO:0007669"/>
    <property type="project" value="InterPro"/>
</dbReference>
<evidence type="ECO:0000313" key="3">
    <source>
        <dbReference type="Proteomes" id="UP000005446"/>
    </source>
</evidence>
<dbReference type="Proteomes" id="UP000005446">
    <property type="component" value="Unassembled WGS sequence"/>
</dbReference>
<dbReference type="InParanoid" id="H0EHP1"/>
<dbReference type="InterPro" id="IPR008972">
    <property type="entry name" value="Cupredoxin"/>
</dbReference>
<dbReference type="EMBL" id="AGUE01000040">
    <property type="protein sequence ID" value="EHL02070.1"/>
    <property type="molecule type" value="Genomic_DNA"/>
</dbReference>
<dbReference type="Pfam" id="PF07731">
    <property type="entry name" value="Cu-oxidase_2"/>
    <property type="match status" value="1"/>
</dbReference>
<sequence length="220" mass="24913">MNSRDFQTNPDYPATDRVLRFVVGNDVTSTVNNGAIPSHLSDLNMPDPRSQVDQAFTFERKNGQWLINGIGFEDIANRVVAFPPQGKVQRWRLTNKSGEEVEVMANFAPWSGVYMFHCHNLVHEDHDMMAAFNVSKVDLTTFGYPDTINFIDPMAPLFRAKPITGPTDLGQIQNVLLPYFQNLDAYPDGLVIEQALKDYYKNGGPKTMTWNTKTKRRVLA</sequence>
<evidence type="ECO:0000313" key="2">
    <source>
        <dbReference type="EMBL" id="EHL02070.1"/>
    </source>
</evidence>
<dbReference type="InterPro" id="IPR011706">
    <property type="entry name" value="Cu-oxidase_C"/>
</dbReference>
<protein>
    <submittedName>
        <fullName evidence="2">Putative Bilirubin oxidase</fullName>
    </submittedName>
</protein>
<dbReference type="SUPFAM" id="SSF49503">
    <property type="entry name" value="Cupredoxins"/>
    <property type="match status" value="1"/>
</dbReference>
<dbReference type="GO" id="GO:0016491">
    <property type="term" value="F:oxidoreductase activity"/>
    <property type="evidence" value="ECO:0007669"/>
    <property type="project" value="InterPro"/>
</dbReference>
<evidence type="ECO:0000259" key="1">
    <source>
        <dbReference type="Pfam" id="PF07731"/>
    </source>
</evidence>
<feature type="domain" description="Plastocyanin-like" evidence="1">
    <location>
        <begin position="105"/>
        <end position="136"/>
    </location>
</feature>
<dbReference type="OrthoDB" id="262547at2759"/>
<organism evidence="2 3">
    <name type="scientific">Glarea lozoyensis (strain ATCC 74030 / MF5533)</name>
    <dbReference type="NCBI Taxonomy" id="1104152"/>
    <lineage>
        <taxon>Eukaryota</taxon>
        <taxon>Fungi</taxon>
        <taxon>Dikarya</taxon>
        <taxon>Ascomycota</taxon>
        <taxon>Pezizomycotina</taxon>
        <taxon>Leotiomycetes</taxon>
        <taxon>Helotiales</taxon>
        <taxon>Helotiaceae</taxon>
        <taxon>Glarea</taxon>
    </lineage>
</organism>
<gene>
    <name evidence="2" type="ORF">M7I_2025</name>
</gene>
<dbReference type="Gene3D" id="2.60.40.420">
    <property type="entry name" value="Cupredoxins - blue copper proteins"/>
    <property type="match status" value="2"/>
</dbReference>
<comment type="caution">
    <text evidence="2">The sequence shown here is derived from an EMBL/GenBank/DDBJ whole genome shotgun (WGS) entry which is preliminary data.</text>
</comment>
<accession>H0EHP1</accession>
<keyword evidence="3" id="KW-1185">Reference proteome</keyword>
<reference evidence="2 3" key="1">
    <citation type="journal article" date="2012" name="Eukaryot. Cell">
        <title>Genome sequence of the fungus Glarea lozoyensis: the first genome sequence of a species from the Helotiaceae family.</title>
        <authorList>
            <person name="Youssar L."/>
            <person name="Gruening B.A."/>
            <person name="Erxleben A."/>
            <person name="Guenther S."/>
            <person name="Huettel W."/>
        </authorList>
    </citation>
    <scope>NUCLEOTIDE SEQUENCE [LARGE SCALE GENOMIC DNA]</scope>
    <source>
        <strain evidence="3">ATCC 74030 / MF5533</strain>
    </source>
</reference>
<proteinExistence type="predicted"/>
<dbReference type="AlphaFoldDB" id="H0EHP1"/>